<sequence length="140" mass="14975">MFMKPHSALALSLCALLAASPVLASPPPGKGKQGHQGQQGQQEDVRIDLRGPSVDIGRVRIVLGDNRQLIGPTSSLPPGIAKNLARGKPLPPGIAKNFDSRLNARLPHYDGYEWKQIGTDVVLVAVATGIVYEILRNVLD</sequence>
<dbReference type="InterPro" id="IPR024572">
    <property type="entry name" value="RcnB"/>
</dbReference>
<protein>
    <submittedName>
        <fullName evidence="1">Uncharacterized protein</fullName>
    </submittedName>
</protein>
<proteinExistence type="predicted"/>
<dbReference type="EMBL" id="LR130779">
    <property type="protein sequence ID" value="VDN64870.1"/>
    <property type="molecule type" value="Genomic_DNA"/>
</dbReference>
<gene>
    <name evidence="1" type="ORF">POT9AD_3894</name>
</gene>
<reference evidence="1" key="1">
    <citation type="submission" date="2018-11" db="EMBL/GenBank/DDBJ databases">
        <authorList>
            <consortium name="Genoscope - CEA"/>
            <person name="William W."/>
        </authorList>
    </citation>
    <scope>NUCLEOTIDE SEQUENCE [LARGE SCALE GENOMIC DNA]</scope>
    <source>
        <strain evidence="1">T9AD</strain>
    </source>
</reference>
<organism evidence="1">
    <name type="scientific">Ectopseudomonas oleovorans</name>
    <name type="common">Pseudomonas oleovorans</name>
    <dbReference type="NCBI Taxonomy" id="301"/>
    <lineage>
        <taxon>Bacteria</taxon>
        <taxon>Pseudomonadati</taxon>
        <taxon>Pseudomonadota</taxon>
        <taxon>Gammaproteobacteria</taxon>
        <taxon>Pseudomonadales</taxon>
        <taxon>Pseudomonadaceae</taxon>
        <taxon>Ectopseudomonas</taxon>
    </lineage>
</organism>
<dbReference type="Pfam" id="PF11776">
    <property type="entry name" value="RcnB"/>
    <property type="match status" value="1"/>
</dbReference>
<name>A0A653B8Z7_ECTOL</name>
<evidence type="ECO:0000313" key="1">
    <source>
        <dbReference type="EMBL" id="VDN64870.1"/>
    </source>
</evidence>
<dbReference type="OrthoDB" id="6433631at2"/>
<accession>A0A653B8Z7</accession>
<dbReference type="Gene3D" id="3.10.450.160">
    <property type="entry name" value="inner membrane protein cigr"/>
    <property type="match status" value="1"/>
</dbReference>
<dbReference type="AlphaFoldDB" id="A0A653B8Z7"/>
<dbReference type="NCBIfam" id="NF040487">
    <property type="entry name" value="T3SS_CigR_fam"/>
    <property type="match status" value="1"/>
</dbReference>